<evidence type="ECO:0000313" key="1">
    <source>
        <dbReference type="EMBL" id="RHG17492.1"/>
    </source>
</evidence>
<accession>A0A414SEB8</accession>
<protein>
    <recommendedName>
        <fullName evidence="3">Chemotaxis methyl-accepting receptor HlyB-like 4HB MCP domain-containing protein</fullName>
    </recommendedName>
</protein>
<evidence type="ECO:0008006" key="3">
    <source>
        <dbReference type="Google" id="ProtNLM"/>
    </source>
</evidence>
<reference evidence="1 2" key="1">
    <citation type="submission" date="2018-08" db="EMBL/GenBank/DDBJ databases">
        <title>A genome reference for cultivated species of the human gut microbiota.</title>
        <authorList>
            <person name="Zou Y."/>
            <person name="Xue W."/>
            <person name="Luo G."/>
        </authorList>
    </citation>
    <scope>NUCLEOTIDE SEQUENCE [LARGE SCALE GENOMIC DNA]</scope>
    <source>
        <strain evidence="1 2">AM22-7AC</strain>
    </source>
</reference>
<evidence type="ECO:0000313" key="2">
    <source>
        <dbReference type="Proteomes" id="UP000285697"/>
    </source>
</evidence>
<name>A0A414SEB8_MEDGN</name>
<proteinExistence type="predicted"/>
<dbReference type="Proteomes" id="UP000285697">
    <property type="component" value="Unassembled WGS sequence"/>
</dbReference>
<dbReference type="AlphaFoldDB" id="A0A414SEB8"/>
<dbReference type="RefSeq" id="WP_118263134.1">
    <property type="nucleotide sequence ID" value="NZ_JAQESN010000058.1"/>
</dbReference>
<organism evidence="1 2">
    <name type="scientific">Mediterraneibacter gnavus</name>
    <name type="common">Ruminococcus gnavus</name>
    <dbReference type="NCBI Taxonomy" id="33038"/>
    <lineage>
        <taxon>Bacteria</taxon>
        <taxon>Bacillati</taxon>
        <taxon>Bacillota</taxon>
        <taxon>Clostridia</taxon>
        <taxon>Lachnospirales</taxon>
        <taxon>Lachnospiraceae</taxon>
        <taxon>Mediterraneibacter</taxon>
    </lineage>
</organism>
<gene>
    <name evidence="1" type="ORF">DW270_11535</name>
</gene>
<dbReference type="EMBL" id="QRIA01000015">
    <property type="protein sequence ID" value="RHG17492.1"/>
    <property type="molecule type" value="Genomic_DNA"/>
</dbReference>
<comment type="caution">
    <text evidence="1">The sequence shown here is derived from an EMBL/GenBank/DDBJ whole genome shotgun (WGS) entry which is preliminary data.</text>
</comment>
<sequence>MKKKVAIICILVVLIVTGVGVILNKNISYNAFINKHFSQEFLVKSSRVQKEIRTEILENVFDIVNLEKQDVKNIQISDETEEQLLKKVWELEVYIEKVKIDDLSKADQERFLEFKKNSIENLKELYRLIDEYNEKTIQNKNITSNYYFELQRKLTSPIESINGYIMLNELKK</sequence>